<dbReference type="AlphaFoldDB" id="A0AAD5UNI2"/>
<sequence>MWESLSEHDFVPVVGCSLTSFGVVSPTFIGRLKVHVDIVLERVREYSSVKDVKGQRIVFTSIALQDTMERLSHPASFRDMNRQVIMVQRFWQESLAWLTWVQDKWTHFQPSIDDPPAPYESQFMGAYTTKPAIVQQLFRAGVPVWYLRRPEEITLLTVIKDVVDITPPTLINTLNPTFVLYSGMLGDQSLAATCMGVHNYSDIEEFPFHNPDIPRAALEPAAPIVIPFLFSGSGPNSIQLLSGL</sequence>
<name>A0AAD5UNI2_9APHY</name>
<organism evidence="1 2">
    <name type="scientific">Meripilus lineatus</name>
    <dbReference type="NCBI Taxonomy" id="2056292"/>
    <lineage>
        <taxon>Eukaryota</taxon>
        <taxon>Fungi</taxon>
        <taxon>Dikarya</taxon>
        <taxon>Basidiomycota</taxon>
        <taxon>Agaricomycotina</taxon>
        <taxon>Agaricomycetes</taxon>
        <taxon>Polyporales</taxon>
        <taxon>Meripilaceae</taxon>
        <taxon>Meripilus</taxon>
    </lineage>
</organism>
<protein>
    <submittedName>
        <fullName evidence="1">Uncharacterized protein</fullName>
    </submittedName>
</protein>
<accession>A0AAD5UNI2</accession>
<dbReference type="EMBL" id="JANAWD010001602">
    <property type="protein sequence ID" value="KAJ3473035.1"/>
    <property type="molecule type" value="Genomic_DNA"/>
</dbReference>
<evidence type="ECO:0000313" key="2">
    <source>
        <dbReference type="Proteomes" id="UP001212997"/>
    </source>
</evidence>
<dbReference type="Proteomes" id="UP001212997">
    <property type="component" value="Unassembled WGS sequence"/>
</dbReference>
<keyword evidence="2" id="KW-1185">Reference proteome</keyword>
<evidence type="ECO:0000313" key="1">
    <source>
        <dbReference type="EMBL" id="KAJ3473035.1"/>
    </source>
</evidence>
<reference evidence="1" key="1">
    <citation type="submission" date="2022-07" db="EMBL/GenBank/DDBJ databases">
        <title>Genome Sequence of Physisporinus lineatus.</title>
        <authorList>
            <person name="Buettner E."/>
        </authorList>
    </citation>
    <scope>NUCLEOTIDE SEQUENCE</scope>
    <source>
        <strain evidence="1">VT162</strain>
    </source>
</reference>
<gene>
    <name evidence="1" type="ORF">NLI96_g13161</name>
</gene>
<comment type="caution">
    <text evidence="1">The sequence shown here is derived from an EMBL/GenBank/DDBJ whole genome shotgun (WGS) entry which is preliminary data.</text>
</comment>
<proteinExistence type="predicted"/>